<accession>A0AAV3YAQ6</accession>
<dbReference type="InterPro" id="IPR017452">
    <property type="entry name" value="GPCR_Rhodpsn_7TM"/>
</dbReference>
<organism evidence="18 19">
    <name type="scientific">Plakobranchus ocellatus</name>
    <dbReference type="NCBI Taxonomy" id="259542"/>
    <lineage>
        <taxon>Eukaryota</taxon>
        <taxon>Metazoa</taxon>
        <taxon>Spiralia</taxon>
        <taxon>Lophotrochozoa</taxon>
        <taxon>Mollusca</taxon>
        <taxon>Gastropoda</taxon>
        <taxon>Heterobranchia</taxon>
        <taxon>Euthyneura</taxon>
        <taxon>Panpulmonata</taxon>
        <taxon>Sacoglossa</taxon>
        <taxon>Placobranchoidea</taxon>
        <taxon>Plakobranchidae</taxon>
        <taxon>Plakobranchus</taxon>
    </lineage>
</organism>
<dbReference type="Gene3D" id="1.20.1070.10">
    <property type="entry name" value="Rhodopsin 7-helix transmembrane proteins"/>
    <property type="match status" value="1"/>
</dbReference>
<feature type="transmembrane region" description="Helical" evidence="15">
    <location>
        <begin position="1310"/>
        <end position="1336"/>
    </location>
</feature>
<keyword evidence="13" id="KW-0807">Transducer</keyword>
<evidence type="ECO:0000313" key="19">
    <source>
        <dbReference type="Proteomes" id="UP000735302"/>
    </source>
</evidence>
<keyword evidence="19" id="KW-1185">Reference proteome</keyword>
<dbReference type="PROSITE" id="PS50068">
    <property type="entry name" value="LDLRA_2"/>
    <property type="match status" value="3"/>
</dbReference>
<dbReference type="CDD" id="cd00112">
    <property type="entry name" value="LDLa"/>
    <property type="match status" value="5"/>
</dbReference>
<dbReference type="InterPro" id="IPR001304">
    <property type="entry name" value="C-type_lectin-like"/>
</dbReference>
<dbReference type="Pfam" id="PF00057">
    <property type="entry name" value="Ldl_recept_a"/>
    <property type="match status" value="1"/>
</dbReference>
<dbReference type="PROSITE" id="PS50041">
    <property type="entry name" value="C_TYPE_LECTIN_2"/>
    <property type="match status" value="1"/>
</dbReference>
<sequence length="1515" mass="172591">MERNQGPPANNVSITMSPQKHATTHVQLTVLSPILRVYVPPRMRNKCSSRLLTGLAIFLKNKTEKYFSIKVNKIKMKTPPLTVLYFTWSLYLKMIEGIVLLRSEFTVQCAGVNVIFVFDELQPDARTYYTNINFARYLVRGMDNDAYVTLLTSSVSKSRTRLGVNFFSVKKAELTPSMWHRRFESTWTLRDLVDVCKEAKSQVVLIGVNIRHSSFFATLLTGLEFPEIIKTPKRYGRIYDLLDLKIYDLHYNVAMKGSDRENKDDHVTNTTITYTSKRRLAQHTITYYKNVEIFQESFKFLQSDVCRLTRVFRPGGKSCPEHYLCSGYFEYNVNRIDFSIKSPKYSWKSVLLLKPFLRRMDFALEHLDWKSAKEACSHHGMIPLIIQNEREVKVFSQSITHYMPVLAQAVAIADGFDKRELIMMIGLKRSMKSVGRRFSWGEHKDLVYSHWGPGQPRDTFINECVYWKFNRTHTRLEFVDQGWFTSSCGEKGASVTLCDSNILPSNNSQLLSMRQEEVSTAEIFKKGALSAIERRAAGESTIMAMVSLSTLTRGVFNGQIDKDTISISRVILGKSGIMSRPEIELLFEHLNYLYYQCPSDGRSVSSRAIPLSHICDGTVDCPTGDDEDLCSDFNDVSCSPTHFSCKSGQCVPLEAKCDLMKDCQDGSDEEDCELDCPHRQCPSGRCLPKSWFSDGQEDCDDGFDEGSNASSIETCVFICNRSECITRAMLNDSVLDCQGPEGPLDETLGALESMNCSQTGEMTFINYWAPKCVLFRDNFGELIGCRDFQHLAGCSDFSCPINFVKCPESFCIPLSYVGDGKQDCDYGEDEGEHPIMNINNFFLCDFRSKQRVPLSAICDGKRDCALGQDELECGIYCSPGFICLPGAIMAYNISEILTPQLLSFTDTQTRYLDLSTVRVPEFFHIYPRGRLHYLIYLKLSRCDINTVSINLRKYVSLSKNYNSKIDQRLRYSDFSVLHILDLSHNKLKEIQGRSHFNKMHRLRNLDLSHNFQLSYISQESFIGLKHLEILDLSFTRITFLGKRTFEVLINLRKLSLKGTGLTAINFVFPQNVRYLNFEGTKISDISQDAFSNVKTLRELLSPTFKLCCPVVLGAHIQSHACHFSGDSIHSCDDLIEEPGLRVLLWIVCSATLVGNIVTLVYRLTWDRAIVCKPYGLFVTNLGMSDLMMDIYLMIITVADATFKDMYVLHDYRWRHSHACSIAGVVGTLSSITSTVFIALITVDRFLAVQYPYGEVRFTVRTMVAAVVITWVYGAMAASLPMMPFAQDWVIFSNSEMCLGLPFNEKRLPGWQYSAVMFVAVNLLLFIFIGIGQYRIFKIIREKRKRTKKHVNRSNRLSQNQRLQEIAVAKQLSLIVMTNFFCWFPIITMGIVALSGHDLGQLIYSLSATLILPINSALNPVLYTLPALKKKWDDFRALKREVHKARKSKASVDLTHLENTLGKKSDTRRIALLKSKRSTRALRQALLKTKQGTFAESDLKLMYEKVCQHLLVYSRN</sequence>
<dbReference type="Gene3D" id="3.10.100.10">
    <property type="entry name" value="Mannose-Binding Protein A, subunit A"/>
    <property type="match status" value="1"/>
</dbReference>
<keyword evidence="9 15" id="KW-0472">Membrane</keyword>
<comment type="subcellular location">
    <subcellularLocation>
        <location evidence="1">Cell membrane</location>
        <topology evidence="1">Multi-pass membrane protein</topology>
    </subcellularLocation>
</comment>
<gene>
    <name evidence="18" type="ORF">PoB_000565400</name>
</gene>
<feature type="disulfide bond" evidence="14">
    <location>
        <begin position="681"/>
        <end position="699"/>
    </location>
</feature>
<feature type="transmembrane region" description="Helical" evidence="15">
    <location>
        <begin position="1401"/>
        <end position="1421"/>
    </location>
</feature>
<dbReference type="InterPro" id="IPR016187">
    <property type="entry name" value="CTDL_fold"/>
</dbReference>
<keyword evidence="5" id="KW-0732">Signal</keyword>
<dbReference type="SUPFAM" id="SSF81321">
    <property type="entry name" value="Family A G protein-coupled receptor-like"/>
    <property type="match status" value="1"/>
</dbReference>
<keyword evidence="12" id="KW-0325">Glycoprotein</keyword>
<dbReference type="SMART" id="SM00192">
    <property type="entry name" value="LDLa"/>
    <property type="match status" value="5"/>
</dbReference>
<feature type="disulfide bond" evidence="14">
    <location>
        <begin position="615"/>
        <end position="630"/>
    </location>
</feature>
<evidence type="ECO:0000256" key="10">
    <source>
        <dbReference type="ARBA" id="ARBA00023157"/>
    </source>
</evidence>
<keyword evidence="4 15" id="KW-0812">Transmembrane</keyword>
<dbReference type="SUPFAM" id="SSF57424">
    <property type="entry name" value="LDL receptor-like module"/>
    <property type="match status" value="5"/>
</dbReference>
<dbReference type="SUPFAM" id="SSF52058">
    <property type="entry name" value="L domain-like"/>
    <property type="match status" value="1"/>
</dbReference>
<evidence type="ECO:0000256" key="1">
    <source>
        <dbReference type="ARBA" id="ARBA00004651"/>
    </source>
</evidence>
<dbReference type="Proteomes" id="UP000735302">
    <property type="component" value="Unassembled WGS sequence"/>
</dbReference>
<dbReference type="GO" id="GO:0008528">
    <property type="term" value="F:G protein-coupled peptide receptor activity"/>
    <property type="evidence" value="ECO:0007669"/>
    <property type="project" value="TreeGrafter"/>
</dbReference>
<keyword evidence="2" id="KW-1003">Cell membrane</keyword>
<feature type="transmembrane region" description="Helical" evidence="15">
    <location>
        <begin position="1215"/>
        <end position="1242"/>
    </location>
</feature>
<dbReference type="PRINTS" id="PR00261">
    <property type="entry name" value="LDLRECEPTOR"/>
</dbReference>
<evidence type="ECO:0000256" key="15">
    <source>
        <dbReference type="SAM" id="Phobius"/>
    </source>
</evidence>
<feature type="transmembrane region" description="Helical" evidence="15">
    <location>
        <begin position="1371"/>
        <end position="1395"/>
    </location>
</feature>
<feature type="transmembrane region" description="Helical" evidence="15">
    <location>
        <begin position="1173"/>
        <end position="1195"/>
    </location>
</feature>
<dbReference type="InterPro" id="IPR036055">
    <property type="entry name" value="LDL_receptor-like_sf"/>
</dbReference>
<keyword evidence="7 15" id="KW-1133">Transmembrane helix</keyword>
<feature type="disulfide bond" evidence="14">
    <location>
        <begin position="638"/>
        <end position="650"/>
    </location>
</feature>
<evidence type="ECO:0000256" key="13">
    <source>
        <dbReference type="ARBA" id="ARBA00023224"/>
    </source>
</evidence>
<dbReference type="SUPFAM" id="SSF56436">
    <property type="entry name" value="C-type lectin-like"/>
    <property type="match status" value="1"/>
</dbReference>
<dbReference type="EMBL" id="BLXT01000641">
    <property type="protein sequence ID" value="GFN79148.1"/>
    <property type="molecule type" value="Genomic_DNA"/>
</dbReference>
<evidence type="ECO:0000256" key="11">
    <source>
        <dbReference type="ARBA" id="ARBA00023170"/>
    </source>
</evidence>
<dbReference type="Pfam" id="PF00001">
    <property type="entry name" value="7tm_1"/>
    <property type="match status" value="1"/>
</dbReference>
<keyword evidence="3" id="KW-0433">Leucine-rich repeat</keyword>
<evidence type="ECO:0000256" key="6">
    <source>
        <dbReference type="ARBA" id="ARBA00022737"/>
    </source>
</evidence>
<evidence type="ECO:0000256" key="14">
    <source>
        <dbReference type="PROSITE-ProRule" id="PRU00124"/>
    </source>
</evidence>
<dbReference type="GO" id="GO:0007189">
    <property type="term" value="P:adenylate cyclase-activating G protein-coupled receptor signaling pathway"/>
    <property type="evidence" value="ECO:0007669"/>
    <property type="project" value="TreeGrafter"/>
</dbReference>
<evidence type="ECO:0000259" key="17">
    <source>
        <dbReference type="PROSITE" id="PS50262"/>
    </source>
</evidence>
<feature type="transmembrane region" description="Helical" evidence="15">
    <location>
        <begin position="1263"/>
        <end position="1285"/>
    </location>
</feature>
<proteinExistence type="predicted"/>
<protein>
    <submittedName>
        <fullName evidence="18">Relaxin receptor-like protein</fullName>
    </submittedName>
</protein>
<evidence type="ECO:0000256" key="2">
    <source>
        <dbReference type="ARBA" id="ARBA00022475"/>
    </source>
</evidence>
<evidence type="ECO:0000256" key="8">
    <source>
        <dbReference type="ARBA" id="ARBA00023040"/>
    </source>
</evidence>
<dbReference type="CDD" id="cd00037">
    <property type="entry name" value="CLECT"/>
    <property type="match status" value="1"/>
</dbReference>
<evidence type="ECO:0000256" key="12">
    <source>
        <dbReference type="ARBA" id="ARBA00023180"/>
    </source>
</evidence>
<dbReference type="Pfam" id="PF13855">
    <property type="entry name" value="LRR_8"/>
    <property type="match status" value="1"/>
</dbReference>
<dbReference type="PANTHER" id="PTHR24372">
    <property type="entry name" value="GLYCOPROTEIN HORMONE RECEPTOR"/>
    <property type="match status" value="1"/>
</dbReference>
<dbReference type="SMART" id="SM00369">
    <property type="entry name" value="LRR_TYP"/>
    <property type="match status" value="3"/>
</dbReference>
<dbReference type="InterPro" id="IPR016186">
    <property type="entry name" value="C-type_lectin-like/link_sf"/>
</dbReference>
<dbReference type="FunFam" id="4.10.400.10:FF:000034">
    <property type="entry name" value="Low-density lipoprotein receptor-related protein 2"/>
    <property type="match status" value="1"/>
</dbReference>
<feature type="disulfide bond" evidence="14">
    <location>
        <begin position="657"/>
        <end position="672"/>
    </location>
</feature>
<dbReference type="InterPro" id="IPR001611">
    <property type="entry name" value="Leu-rich_rpt"/>
</dbReference>
<evidence type="ECO:0000256" key="3">
    <source>
        <dbReference type="ARBA" id="ARBA00022614"/>
    </source>
</evidence>
<dbReference type="GO" id="GO:0005886">
    <property type="term" value="C:plasma membrane"/>
    <property type="evidence" value="ECO:0007669"/>
    <property type="project" value="UniProtKB-SubCell"/>
</dbReference>
<evidence type="ECO:0000256" key="4">
    <source>
        <dbReference type="ARBA" id="ARBA00022692"/>
    </source>
</evidence>
<evidence type="ECO:0000259" key="16">
    <source>
        <dbReference type="PROSITE" id="PS50041"/>
    </source>
</evidence>
<keyword evidence="10 14" id="KW-1015">Disulfide bond</keyword>
<dbReference type="Gene3D" id="4.10.400.10">
    <property type="entry name" value="Low-density Lipoprotein Receptor"/>
    <property type="match status" value="5"/>
</dbReference>
<comment type="caution">
    <text evidence="18">The sequence shown here is derived from an EMBL/GenBank/DDBJ whole genome shotgun (WGS) entry which is preliminary data.</text>
</comment>
<dbReference type="InterPro" id="IPR002172">
    <property type="entry name" value="LDrepeatLR_classA_rpt"/>
</dbReference>
<keyword evidence="8" id="KW-0297">G-protein coupled receptor</keyword>
<keyword evidence="11 18" id="KW-0675">Receptor</keyword>
<reference evidence="18 19" key="1">
    <citation type="journal article" date="2021" name="Elife">
        <title>Chloroplast acquisition without the gene transfer in kleptoplastic sea slugs, Plakobranchus ocellatus.</title>
        <authorList>
            <person name="Maeda T."/>
            <person name="Takahashi S."/>
            <person name="Yoshida T."/>
            <person name="Shimamura S."/>
            <person name="Takaki Y."/>
            <person name="Nagai Y."/>
            <person name="Toyoda A."/>
            <person name="Suzuki Y."/>
            <person name="Arimoto A."/>
            <person name="Ishii H."/>
            <person name="Satoh N."/>
            <person name="Nishiyama T."/>
            <person name="Hasebe M."/>
            <person name="Maruyama T."/>
            <person name="Minagawa J."/>
            <person name="Obokata J."/>
            <person name="Shigenobu S."/>
        </authorList>
    </citation>
    <scope>NUCLEOTIDE SEQUENCE [LARGE SCALE GENOMIC DNA]</scope>
</reference>
<dbReference type="InterPro" id="IPR003591">
    <property type="entry name" value="Leu-rich_rpt_typical-subtyp"/>
</dbReference>
<evidence type="ECO:0000256" key="7">
    <source>
        <dbReference type="ARBA" id="ARBA00022989"/>
    </source>
</evidence>
<feature type="domain" description="C-type lectin" evidence="16">
    <location>
        <begin position="369"/>
        <end position="491"/>
    </location>
</feature>
<evidence type="ECO:0000256" key="5">
    <source>
        <dbReference type="ARBA" id="ARBA00022729"/>
    </source>
</evidence>
<comment type="caution">
    <text evidence="14">Lacks conserved residue(s) required for the propagation of feature annotation.</text>
</comment>
<dbReference type="InterPro" id="IPR032675">
    <property type="entry name" value="LRR_dom_sf"/>
</dbReference>
<dbReference type="PROSITE" id="PS00237">
    <property type="entry name" value="G_PROTEIN_RECEP_F1_1"/>
    <property type="match status" value="1"/>
</dbReference>
<dbReference type="PANTHER" id="PTHR24372:SF77">
    <property type="entry name" value="G-PROTEIN COUPLED RECEPTORS FAMILY 1 PROFILE DOMAIN-CONTAINING PROTEIN"/>
    <property type="match status" value="1"/>
</dbReference>
<feature type="disulfide bond" evidence="14">
    <location>
        <begin position="645"/>
        <end position="663"/>
    </location>
</feature>
<evidence type="ECO:0000313" key="18">
    <source>
        <dbReference type="EMBL" id="GFN79148.1"/>
    </source>
</evidence>
<dbReference type="PROSITE" id="PS50262">
    <property type="entry name" value="G_PROTEIN_RECEP_F1_2"/>
    <property type="match status" value="1"/>
</dbReference>
<dbReference type="PROSITE" id="PS51450">
    <property type="entry name" value="LRR"/>
    <property type="match status" value="1"/>
</dbReference>
<keyword evidence="6" id="KW-0677">Repeat</keyword>
<name>A0AAV3YAQ6_9GAST</name>
<feature type="domain" description="G-protein coupled receptors family 1 profile" evidence="17">
    <location>
        <begin position="1154"/>
        <end position="1422"/>
    </location>
</feature>
<dbReference type="GO" id="GO:0009755">
    <property type="term" value="P:hormone-mediated signaling pathway"/>
    <property type="evidence" value="ECO:0007669"/>
    <property type="project" value="TreeGrafter"/>
</dbReference>
<feature type="transmembrane region" description="Helical" evidence="15">
    <location>
        <begin position="1142"/>
        <end position="1161"/>
    </location>
</feature>
<evidence type="ECO:0000256" key="9">
    <source>
        <dbReference type="ARBA" id="ARBA00023136"/>
    </source>
</evidence>
<dbReference type="Gene3D" id="3.80.10.10">
    <property type="entry name" value="Ribonuclease Inhibitor"/>
    <property type="match status" value="2"/>
</dbReference>
<dbReference type="InterPro" id="IPR000276">
    <property type="entry name" value="GPCR_Rhodpsn"/>
</dbReference>